<reference evidence="3 4" key="1">
    <citation type="submission" date="2020-09" db="EMBL/GenBank/DDBJ databases">
        <title>Diversity and distribution of actinomycetes associated with coral in the coast of Hainan.</title>
        <authorList>
            <person name="Li F."/>
        </authorList>
    </citation>
    <scope>NUCLEOTIDE SEQUENCE [LARGE SCALE GENOMIC DNA]</scope>
    <source>
        <strain evidence="3 4">HNM0947</strain>
    </source>
</reference>
<feature type="transmembrane region" description="Helical" evidence="2">
    <location>
        <begin position="99"/>
        <end position="118"/>
    </location>
</feature>
<gene>
    <name evidence="3" type="ORF">IDM40_09845</name>
</gene>
<keyword evidence="2" id="KW-0812">Transmembrane</keyword>
<name>A0ABR9P576_9ACTN</name>
<evidence type="ECO:0000256" key="2">
    <source>
        <dbReference type="SAM" id="Phobius"/>
    </source>
</evidence>
<feature type="transmembrane region" description="Helical" evidence="2">
    <location>
        <begin position="124"/>
        <end position="144"/>
    </location>
</feature>
<comment type="caution">
    <text evidence="3">The sequence shown here is derived from an EMBL/GenBank/DDBJ whole genome shotgun (WGS) entry which is preliminary data.</text>
</comment>
<sequence>MSEHASPAEPAFDPELPQRVHDELHFRHDELLRAGDERQWTRELSAGQRWTEALLLSALSAVPAFAVLWAASVFFLPLTIIAGILLVMLVFGAFGYNPALGFFVLTASAGLVSLVVWLGPQATVHTISGGVWLAGTFFAARYALRDAGERLPHVYRDHYVVPADLHPVERGMLGRVQVVVDLTESAQENLGGAFDATTALRTLQAQEWALAQLFLRRSHLARDLERREREAVSDAVQRSLDPQRSSLQRVRADAEERVARIESYGRTVADALVKQREWEQVRENLSRDEAYGDLLFDTEGAPEQRGEGVPEDSALRAVRESRDESVRRALDEVRWLSEAQDVLDR</sequence>
<dbReference type="EMBL" id="JADBGI010000007">
    <property type="protein sequence ID" value="MBE2998998.1"/>
    <property type="molecule type" value="Genomic_DNA"/>
</dbReference>
<keyword evidence="2" id="KW-1133">Transmembrane helix</keyword>
<feature type="transmembrane region" description="Helical" evidence="2">
    <location>
        <begin position="66"/>
        <end position="92"/>
    </location>
</feature>
<evidence type="ECO:0000256" key="1">
    <source>
        <dbReference type="SAM" id="MobiDB-lite"/>
    </source>
</evidence>
<dbReference type="Proteomes" id="UP000806528">
    <property type="component" value="Unassembled WGS sequence"/>
</dbReference>
<organism evidence="3 4">
    <name type="scientific">Nocardiopsis coralli</name>
    <dbReference type="NCBI Taxonomy" id="2772213"/>
    <lineage>
        <taxon>Bacteria</taxon>
        <taxon>Bacillati</taxon>
        <taxon>Actinomycetota</taxon>
        <taxon>Actinomycetes</taxon>
        <taxon>Streptosporangiales</taxon>
        <taxon>Nocardiopsidaceae</taxon>
        <taxon>Nocardiopsis</taxon>
    </lineage>
</organism>
<keyword evidence="4" id="KW-1185">Reference proteome</keyword>
<evidence type="ECO:0000313" key="3">
    <source>
        <dbReference type="EMBL" id="MBE2998998.1"/>
    </source>
</evidence>
<feature type="region of interest" description="Disordered" evidence="1">
    <location>
        <begin position="298"/>
        <end position="327"/>
    </location>
</feature>
<dbReference type="RefSeq" id="WP_193121633.1">
    <property type="nucleotide sequence ID" value="NZ_JADBGI010000007.1"/>
</dbReference>
<accession>A0ABR9P576</accession>
<evidence type="ECO:0000313" key="4">
    <source>
        <dbReference type="Proteomes" id="UP000806528"/>
    </source>
</evidence>
<protein>
    <submittedName>
        <fullName evidence="3">UbiA prenyltransferase family protein</fullName>
    </submittedName>
</protein>
<feature type="compositionally biased region" description="Basic and acidic residues" evidence="1">
    <location>
        <begin position="302"/>
        <end position="327"/>
    </location>
</feature>
<keyword evidence="2" id="KW-0472">Membrane</keyword>
<proteinExistence type="predicted"/>